<accession>A0A1Q2D3W5</accession>
<dbReference type="AlphaFoldDB" id="A0A1Q2D3W5"/>
<reference evidence="1 2" key="1">
    <citation type="journal article" date="2010" name="Int. J. Syst. Evol. Microbiol.">
        <title>Vagococcus penaei sp. nov., isolated from spoilage microbiota of cooked shrimp (Penaeus vannamei).</title>
        <authorList>
            <person name="Jaffres E."/>
            <person name="Prevost H."/>
            <person name="Rossero A."/>
            <person name="Joffraud J.J."/>
            <person name="Dousset X."/>
        </authorList>
    </citation>
    <scope>NUCLEOTIDE SEQUENCE [LARGE SCALE GENOMIC DNA]</scope>
    <source>
        <strain evidence="1 2">CD276</strain>
    </source>
</reference>
<dbReference type="STRING" id="633807.BW732_01820"/>
<keyword evidence="2" id="KW-1185">Reference proteome</keyword>
<proteinExistence type="predicted"/>
<sequence length="114" mass="13025">MTTEKNYISIKTSKTNGKKTLIINKIYALPNQADVFDLVTDHLKLVGCVVFSEKGDLLLDIRPEVIDHFNFQLTELLTTYFDLANDTISNGQPEFIALHENSRIDDIFEVLLQH</sequence>
<dbReference type="RefSeq" id="WP_077275183.1">
    <property type="nucleotide sequence ID" value="NZ_CP019609.1"/>
</dbReference>
<evidence type="ECO:0000313" key="2">
    <source>
        <dbReference type="Proteomes" id="UP000188246"/>
    </source>
</evidence>
<dbReference type="EMBL" id="CP019609">
    <property type="protein sequence ID" value="AQP53086.1"/>
    <property type="molecule type" value="Genomic_DNA"/>
</dbReference>
<name>A0A1Q2D3W5_9ENTE</name>
<protein>
    <submittedName>
        <fullName evidence="1">Uncharacterized protein</fullName>
    </submittedName>
</protein>
<dbReference type="OrthoDB" id="9943247at2"/>
<organism evidence="1 2">
    <name type="scientific">Vagococcus penaei</name>
    <dbReference type="NCBI Taxonomy" id="633807"/>
    <lineage>
        <taxon>Bacteria</taxon>
        <taxon>Bacillati</taxon>
        <taxon>Bacillota</taxon>
        <taxon>Bacilli</taxon>
        <taxon>Lactobacillales</taxon>
        <taxon>Enterococcaceae</taxon>
        <taxon>Vagococcus</taxon>
    </lineage>
</organism>
<gene>
    <name evidence="1" type="ORF">BW732_01820</name>
</gene>
<dbReference type="Proteomes" id="UP000188246">
    <property type="component" value="Chromosome"/>
</dbReference>
<dbReference type="KEGG" id="vpi:BW732_01820"/>
<evidence type="ECO:0000313" key="1">
    <source>
        <dbReference type="EMBL" id="AQP53086.1"/>
    </source>
</evidence>